<name>A0ABU4Y3U0_9HYPH</name>
<dbReference type="RefSeq" id="WP_320223432.1">
    <property type="nucleotide sequence ID" value="NZ_JAVIIW010000034.1"/>
</dbReference>
<organism evidence="1 2">
    <name type="scientific">Mesorhizobium album</name>
    <dbReference type="NCBI Taxonomy" id="3072314"/>
    <lineage>
        <taxon>Bacteria</taxon>
        <taxon>Pseudomonadati</taxon>
        <taxon>Pseudomonadota</taxon>
        <taxon>Alphaproteobacteria</taxon>
        <taxon>Hyphomicrobiales</taxon>
        <taxon>Phyllobacteriaceae</taxon>
        <taxon>Mesorhizobium</taxon>
    </lineage>
</organism>
<comment type="caution">
    <text evidence="1">The sequence shown here is derived from an EMBL/GenBank/DDBJ whole genome shotgun (WGS) entry which is preliminary data.</text>
</comment>
<proteinExistence type="predicted"/>
<reference evidence="1 2" key="1">
    <citation type="submission" date="2023-08" db="EMBL/GenBank/DDBJ databases">
        <title>Implementing the SeqCode for naming new Mesorhizobium species isolated from Vachellia karroo root nodules.</title>
        <authorList>
            <person name="Van Lill M."/>
        </authorList>
    </citation>
    <scope>NUCLEOTIDE SEQUENCE [LARGE SCALE GENOMIC DNA]</scope>
    <source>
        <strain evidence="1 2">VK24D</strain>
    </source>
</reference>
<protein>
    <submittedName>
        <fullName evidence="1">Uncharacterized protein</fullName>
    </submittedName>
</protein>
<gene>
    <name evidence="1" type="ORF">RFN28_24615</name>
</gene>
<evidence type="ECO:0000313" key="2">
    <source>
        <dbReference type="Proteomes" id="UP001287059"/>
    </source>
</evidence>
<evidence type="ECO:0000313" key="1">
    <source>
        <dbReference type="EMBL" id="MDX8481620.1"/>
    </source>
</evidence>
<dbReference type="Proteomes" id="UP001287059">
    <property type="component" value="Unassembled WGS sequence"/>
</dbReference>
<sequence>MFNPWVDLCLTMMEAQQVIWLRGLRIAQGGKTAERESLLMVSEKIEAAGRAGTMLTMGTSAPTSSINFTAGKSGRTESVSHGEAASPLGAFYFLIAMSIAS</sequence>
<accession>A0ABU4Y3U0</accession>
<dbReference type="EMBL" id="JAVIIW010000034">
    <property type="protein sequence ID" value="MDX8481620.1"/>
    <property type="molecule type" value="Genomic_DNA"/>
</dbReference>
<keyword evidence="2" id="KW-1185">Reference proteome</keyword>